<dbReference type="EMBL" id="LJRF01000012">
    <property type="protein sequence ID" value="KPY51526.1"/>
    <property type="molecule type" value="Genomic_DNA"/>
</dbReference>
<feature type="region of interest" description="Disordered" evidence="1">
    <location>
        <begin position="615"/>
        <end position="635"/>
    </location>
</feature>
<comment type="caution">
    <text evidence="2">The sequence shown here is derived from an EMBL/GenBank/DDBJ whole genome shotgun (WGS) entry which is preliminary data.</text>
</comment>
<evidence type="ECO:0000313" key="2">
    <source>
        <dbReference type="EMBL" id="KPY51526.1"/>
    </source>
</evidence>
<proteinExistence type="predicted"/>
<protein>
    <submittedName>
        <fullName evidence="2">Uncharacterized protein</fullName>
    </submittedName>
</protein>
<sequence length="794" mass="85341">MAGYSMDSLLVWLRDTTRLRGWDNVIALDTRQVSEGLKGVYQLNLENGVTPTVPDGSVVIPDTNISHFFSGFVSGPPGLSLRQASLEHAPLAWRVSMVGGLHTVLAREYGYNEVLRISAYEPLNSPALDMDLALASESNTLSVDLALGEGPELTIAGTRTEQRETGKFFHSWLQSLSESARVFPIVEFSATDNPLLKVRRIDARAQLENAQGVSRQTAEAQGKGALLLFVTLDYGVAGGLPDDSSDFRYLIPNDAGADYSAAMVFSSHALHRAALGHAVIEMLNSPEFLFEMPDKEPLRSMVARSGTFDVAGDSYQSADFVFESSAFSVQASDTHQPLTVDFDYGNAVHSWGFPCTLNFRYRALNSSEWQPYQEATFNVTLKHEFHLTPGEFDNDVIEGHFYCPYHHDAQVTPVAGHLADISPAELQQINGFVAYTAKHGLLKGLAPHFRADGSETYLSGLKLCGGQGLQARAKRLPHDLAVFGRMGPDSSTLRIVAPQGVVVAGSSLQLRTEPVCEGLRWSVTMPDGSHGAPGTISAQGLYQAPDTEAMGQRFHQVLISAENAVGNERATTLIAVQSHGVSLNPLIEVCNHSESVRLSASSVSGADLVWKKKDAASGGSLGPDDSDPAGGQIYTAGPRVADKTYVLDEVTVSDGNDTRSAWILVKQMPPSLAIRPVEDATLPEGQIRLDVLSGVDTTSLKKGERIPAKTSDEEGLVWSLPAGGPGSIDQNGIYTSASNACDSFVLIYATWEDDFLGELAGHIILPLPLKQAAAVVKALSIKPDDQAQPFVPGV</sequence>
<gene>
    <name evidence="2" type="ORF">ALO47_03845</name>
</gene>
<organism evidence="2 3">
    <name type="scientific">Pseudomonas syringae pv. ribicola</name>
    <dbReference type="NCBI Taxonomy" id="55398"/>
    <lineage>
        <taxon>Bacteria</taxon>
        <taxon>Pseudomonadati</taxon>
        <taxon>Pseudomonadota</taxon>
        <taxon>Gammaproteobacteria</taxon>
        <taxon>Pseudomonadales</taxon>
        <taxon>Pseudomonadaceae</taxon>
        <taxon>Pseudomonas</taxon>
    </lineage>
</organism>
<evidence type="ECO:0000313" key="3">
    <source>
        <dbReference type="Proteomes" id="UP000050554"/>
    </source>
</evidence>
<reference evidence="2 3" key="1">
    <citation type="submission" date="2015-09" db="EMBL/GenBank/DDBJ databases">
        <title>Genome announcement of multiple Pseudomonas syringae strains.</title>
        <authorList>
            <person name="Thakur S."/>
            <person name="Wang P.W."/>
            <person name="Gong Y."/>
            <person name="Weir B.S."/>
            <person name="Guttman D.S."/>
        </authorList>
    </citation>
    <scope>NUCLEOTIDE SEQUENCE [LARGE SCALE GENOMIC DNA]</scope>
    <source>
        <strain evidence="2 3">ICMP3882</strain>
    </source>
</reference>
<dbReference type="RefSeq" id="WP_032651096.1">
    <property type="nucleotide sequence ID" value="NZ_LJRF01000012.1"/>
</dbReference>
<accession>A0A0Q0BXA8</accession>
<evidence type="ECO:0000256" key="1">
    <source>
        <dbReference type="SAM" id="MobiDB-lite"/>
    </source>
</evidence>
<dbReference type="AlphaFoldDB" id="A0A0Q0BXA8"/>
<name>A0A0Q0BXA8_PSESI</name>
<dbReference type="PATRIC" id="fig|55398.3.peg.4810"/>
<dbReference type="Proteomes" id="UP000050554">
    <property type="component" value="Unassembled WGS sequence"/>
</dbReference>